<dbReference type="RefSeq" id="WP_053551441.1">
    <property type="nucleotide sequence ID" value="NZ_CP010802.1"/>
</dbReference>
<sequence length="107" mass="11623">MKPWSLLLLLWLLSACHAAPAVGNGPVAGEKEGATMVSIRGEVAFIDLEGGFFGIVDKEGRRYDPTNLPPEFAVAGLPVHIRGRTLPATVGFHMWGTRIEIISIEKR</sequence>
<keyword evidence="1" id="KW-0732">Signal</keyword>
<feature type="chain" id="PRO_5005791951" evidence="1">
    <location>
        <begin position="19"/>
        <end position="107"/>
    </location>
</feature>
<dbReference type="AlphaFoldDB" id="A0A0M4D834"/>
<reference evidence="2 3" key="1">
    <citation type="submission" date="2015-07" db="EMBL/GenBank/DDBJ databases">
        <title>Isolation and Genomic Characterization of a Novel Halophilic Metal-Reducing Deltaproteobacterium from the Deep Subsurface.</title>
        <authorList>
            <person name="Badalamenti J.P."/>
            <person name="Summers Z.M."/>
            <person name="Gralnick J.A."/>
            <person name="Bond D.R."/>
        </authorList>
    </citation>
    <scope>NUCLEOTIDE SEQUENCE [LARGE SCALE GENOMIC DNA]</scope>
    <source>
        <strain evidence="2 3">WTL</strain>
    </source>
</reference>
<dbReference type="KEGG" id="des:DSOUD_2685"/>
<proteinExistence type="predicted"/>
<organism evidence="2 3">
    <name type="scientific">Desulfuromonas soudanensis</name>
    <dbReference type="NCBI Taxonomy" id="1603606"/>
    <lineage>
        <taxon>Bacteria</taxon>
        <taxon>Pseudomonadati</taxon>
        <taxon>Thermodesulfobacteriota</taxon>
        <taxon>Desulfuromonadia</taxon>
        <taxon>Desulfuromonadales</taxon>
        <taxon>Desulfuromonadaceae</taxon>
        <taxon>Desulfuromonas</taxon>
    </lineage>
</organism>
<dbReference type="Proteomes" id="UP000057158">
    <property type="component" value="Chromosome"/>
</dbReference>
<evidence type="ECO:0000313" key="3">
    <source>
        <dbReference type="Proteomes" id="UP000057158"/>
    </source>
</evidence>
<feature type="signal peptide" evidence="1">
    <location>
        <begin position="1"/>
        <end position="18"/>
    </location>
</feature>
<accession>A0A0M4D834</accession>
<dbReference type="PATRIC" id="fig|1603606.3.peg.2917"/>
<protein>
    <submittedName>
        <fullName evidence="2">Uncharacterized protein</fullName>
    </submittedName>
</protein>
<dbReference type="EMBL" id="CP010802">
    <property type="protein sequence ID" value="ALC17435.1"/>
    <property type="molecule type" value="Genomic_DNA"/>
</dbReference>
<gene>
    <name evidence="2" type="ORF">DSOUD_2685</name>
</gene>
<keyword evidence="3" id="KW-1185">Reference proteome</keyword>
<dbReference type="STRING" id="1603606.DSOUD_2685"/>
<name>A0A0M4D834_9BACT</name>
<dbReference type="PROSITE" id="PS51257">
    <property type="entry name" value="PROKAR_LIPOPROTEIN"/>
    <property type="match status" value="1"/>
</dbReference>
<evidence type="ECO:0000256" key="1">
    <source>
        <dbReference type="SAM" id="SignalP"/>
    </source>
</evidence>
<evidence type="ECO:0000313" key="2">
    <source>
        <dbReference type="EMBL" id="ALC17435.1"/>
    </source>
</evidence>